<keyword evidence="2" id="KW-1185">Reference proteome</keyword>
<dbReference type="Proteomes" id="UP000325440">
    <property type="component" value="Unassembled WGS sequence"/>
</dbReference>
<gene>
    <name evidence="1" type="ORF">CINCED_3A008749</name>
</gene>
<reference evidence="1 2" key="1">
    <citation type="submission" date="2019-08" db="EMBL/GenBank/DDBJ databases">
        <authorList>
            <person name="Alioto T."/>
            <person name="Alioto T."/>
            <person name="Gomez Garrido J."/>
        </authorList>
    </citation>
    <scope>NUCLEOTIDE SEQUENCE [LARGE SCALE GENOMIC DNA]</scope>
</reference>
<evidence type="ECO:0000313" key="1">
    <source>
        <dbReference type="EMBL" id="VVC26665.1"/>
    </source>
</evidence>
<protein>
    <submittedName>
        <fullName evidence="1">Uncharacterized protein</fullName>
    </submittedName>
</protein>
<proteinExistence type="predicted"/>
<dbReference type="EMBL" id="CABPRJ010000041">
    <property type="protein sequence ID" value="VVC26665.1"/>
    <property type="molecule type" value="Genomic_DNA"/>
</dbReference>
<organism evidence="1 2">
    <name type="scientific">Cinara cedri</name>
    <dbReference type="NCBI Taxonomy" id="506608"/>
    <lineage>
        <taxon>Eukaryota</taxon>
        <taxon>Metazoa</taxon>
        <taxon>Ecdysozoa</taxon>
        <taxon>Arthropoda</taxon>
        <taxon>Hexapoda</taxon>
        <taxon>Insecta</taxon>
        <taxon>Pterygota</taxon>
        <taxon>Neoptera</taxon>
        <taxon>Paraneoptera</taxon>
        <taxon>Hemiptera</taxon>
        <taxon>Sternorrhyncha</taxon>
        <taxon>Aphidomorpha</taxon>
        <taxon>Aphidoidea</taxon>
        <taxon>Aphididae</taxon>
        <taxon>Lachninae</taxon>
        <taxon>Cinara</taxon>
    </lineage>
</organism>
<name>A0A5E4M5Y6_9HEMI</name>
<dbReference type="OrthoDB" id="3643at2759"/>
<accession>A0A5E4M5Y6</accession>
<dbReference type="AlphaFoldDB" id="A0A5E4M5Y6"/>
<evidence type="ECO:0000313" key="2">
    <source>
        <dbReference type="Proteomes" id="UP000325440"/>
    </source>
</evidence>
<sequence>MACADVIHEVQESCALNYDIEIEVNCVQSSKIDIELEPRQLSIFPHRFMSIVEQMEYSRELQY</sequence>